<dbReference type="KEGG" id="xya:ET471_14180"/>
<dbReference type="PANTHER" id="PTHR37017">
    <property type="entry name" value="AB HYDROLASE-1 DOMAIN-CONTAINING PROTEIN-RELATED"/>
    <property type="match status" value="1"/>
</dbReference>
<protein>
    <submittedName>
        <fullName evidence="2">Alpha/beta hydrolase</fullName>
    </submittedName>
</protein>
<evidence type="ECO:0000313" key="2">
    <source>
        <dbReference type="EMBL" id="QAY71037.1"/>
    </source>
</evidence>
<proteinExistence type="predicted"/>
<dbReference type="Gene3D" id="3.40.50.1820">
    <property type="entry name" value="alpha/beta hydrolase"/>
    <property type="match status" value="1"/>
</dbReference>
<dbReference type="AlphaFoldDB" id="A0A4P6FBY2"/>
<gene>
    <name evidence="2" type="ORF">ET471_14180</name>
</gene>
<reference evidence="2 3" key="1">
    <citation type="submission" date="2019-01" db="EMBL/GenBank/DDBJ databases">
        <title>Genome sequencing of strain FW10M-9.</title>
        <authorList>
            <person name="Heo J."/>
            <person name="Kim S.-J."/>
            <person name="Kim J.-S."/>
            <person name="Hong S.-B."/>
            <person name="Kwon S.-W."/>
        </authorList>
    </citation>
    <scope>NUCLEOTIDE SEQUENCE [LARGE SCALE GENOMIC DNA]</scope>
    <source>
        <strain evidence="2 3">FW10M-9</strain>
    </source>
</reference>
<evidence type="ECO:0000313" key="3">
    <source>
        <dbReference type="Proteomes" id="UP000292118"/>
    </source>
</evidence>
<dbReference type="InterPro" id="IPR000073">
    <property type="entry name" value="AB_hydrolase_1"/>
</dbReference>
<evidence type="ECO:0000259" key="1">
    <source>
        <dbReference type="Pfam" id="PF12697"/>
    </source>
</evidence>
<dbReference type="Proteomes" id="UP000292118">
    <property type="component" value="Chromosome"/>
</dbReference>
<sequence length="240" mass="24299">MTTTPTVVLVHGAFAGSDSWEGVVAGLQARGVTAIAAANPLRSLDGDAAYVRDVAASVGGPVVLVGHSYGGLVVTQAAAGAPAVQGLVYVGAFAPAVGESAFELSGKFPGSTLADALEGYPLADGGVELRIAPARFAAQFAADVAPERTALLAATQRPVTEAALRGGLDVPGEPWRTLPSWFVWGELDLNIPAELQRYQAERAGARAAQEIPGASHALAVSHPDEVTTTILAAVAGVTGR</sequence>
<dbReference type="RefSeq" id="WP_129189353.1">
    <property type="nucleotide sequence ID" value="NZ_CP035493.1"/>
</dbReference>
<dbReference type="InterPro" id="IPR052897">
    <property type="entry name" value="Sec-Metab_Biosynth_Hydrolase"/>
</dbReference>
<name>A0A4P6FBY2_9MICO</name>
<dbReference type="OrthoDB" id="27092at2"/>
<keyword evidence="2" id="KW-0378">Hydrolase</keyword>
<dbReference type="SUPFAM" id="SSF53474">
    <property type="entry name" value="alpha/beta-Hydrolases"/>
    <property type="match status" value="1"/>
</dbReference>
<keyword evidence="3" id="KW-1185">Reference proteome</keyword>
<dbReference type="EMBL" id="CP035493">
    <property type="protein sequence ID" value="QAY71037.1"/>
    <property type="molecule type" value="Genomic_DNA"/>
</dbReference>
<dbReference type="GO" id="GO:0016787">
    <property type="term" value="F:hydrolase activity"/>
    <property type="evidence" value="ECO:0007669"/>
    <property type="project" value="UniProtKB-KW"/>
</dbReference>
<organism evidence="2 3">
    <name type="scientific">Xylanimonas protaetiae</name>
    <dbReference type="NCBI Taxonomy" id="2509457"/>
    <lineage>
        <taxon>Bacteria</taxon>
        <taxon>Bacillati</taxon>
        <taxon>Actinomycetota</taxon>
        <taxon>Actinomycetes</taxon>
        <taxon>Micrococcales</taxon>
        <taxon>Promicromonosporaceae</taxon>
        <taxon>Xylanimonas</taxon>
    </lineage>
</organism>
<dbReference type="PANTHER" id="PTHR37017:SF11">
    <property type="entry name" value="ESTERASE_LIPASE_THIOESTERASE DOMAIN-CONTAINING PROTEIN"/>
    <property type="match status" value="1"/>
</dbReference>
<dbReference type="Pfam" id="PF12697">
    <property type="entry name" value="Abhydrolase_6"/>
    <property type="match status" value="1"/>
</dbReference>
<accession>A0A4P6FBY2</accession>
<feature type="domain" description="AB hydrolase-1" evidence="1">
    <location>
        <begin position="7"/>
        <end position="226"/>
    </location>
</feature>
<dbReference type="InterPro" id="IPR029058">
    <property type="entry name" value="AB_hydrolase_fold"/>
</dbReference>